<dbReference type="CDD" id="cd00082">
    <property type="entry name" value="HisKA"/>
    <property type="match status" value="1"/>
</dbReference>
<feature type="transmembrane region" description="Helical" evidence="9">
    <location>
        <begin position="189"/>
        <end position="210"/>
    </location>
</feature>
<dbReference type="PANTHER" id="PTHR43065">
    <property type="entry name" value="SENSOR HISTIDINE KINASE"/>
    <property type="match status" value="1"/>
</dbReference>
<keyword evidence="6 11" id="KW-0418">Kinase</keyword>
<keyword evidence="7" id="KW-0067">ATP-binding</keyword>
<dbReference type="PROSITE" id="PS50109">
    <property type="entry name" value="HIS_KIN"/>
    <property type="match status" value="1"/>
</dbReference>
<evidence type="ECO:0000256" key="1">
    <source>
        <dbReference type="ARBA" id="ARBA00000085"/>
    </source>
</evidence>
<keyword evidence="9" id="KW-1133">Transmembrane helix</keyword>
<comment type="caution">
    <text evidence="11">The sequence shown here is derived from an EMBL/GenBank/DDBJ whole genome shotgun (WGS) entry which is preliminary data.</text>
</comment>
<feature type="transmembrane region" description="Helical" evidence="9">
    <location>
        <begin position="217"/>
        <end position="239"/>
    </location>
</feature>
<keyword evidence="8" id="KW-0902">Two-component regulatory system</keyword>
<dbReference type="SUPFAM" id="SSF55874">
    <property type="entry name" value="ATPase domain of HSP90 chaperone/DNA topoisomerase II/histidine kinase"/>
    <property type="match status" value="1"/>
</dbReference>
<sequence>MKPILKRVLIALVLVTFLIPLISIVAVAGKEMKKQPFTIITSWDQKWGRGFASSDPSNTIKAADANTEGEWRQVHLADNNLSVHSRDDSSIMMNIKLPALGKHDGLYIDKFYANRIRIYESGHLIYTTDYDFVYDVNRILLPLSPQSSDKFIQIRAESDSERVGAASKIIVGDYQKLEESYVRENLFDLFLGCAFIFVSLIMMVTAIFLSRQQRKNWLSLSIMILSIGILMICYEPFLYTFYGQYGMLFVSSFDVALLLFLPSLISFFENMFGPGYYSIFSKLRKFQMAYSLFVMICLAIDLATDLRFHSIYFFFSVQVLGLIMVVHFLAIVISTIIYAVKGSKEALILSVGIGIFAVVGIGELLWFYLITEFYDFKFWRFGVVAFVCSLIILLGRKMAHTHNKTVQYSKELEIYSQKLQLSEKTEVISQLAASVAHEVRNPLQVSRGFLQLLQERSDNIREQGYMNLAIEELDRASVIITNYLSFAKPQLDTVEILNLSEQLKHVEGMLFPLADLQGGRLEIQVGPELYVTGNAGKLMQIFVNLIKNSIEATGEDGLIKLWAYEKKGTVFIHLEDNGEGMDEMMLARIGEPYLTNKSKGTGLGMMVTFQLIDHMGGELHFNSKKGLGTEAIIKLPSASAK</sequence>
<keyword evidence="4" id="KW-0808">Transferase</keyword>
<dbReference type="Gene3D" id="3.30.565.10">
    <property type="entry name" value="Histidine kinase-like ATPase, C-terminal domain"/>
    <property type="match status" value="1"/>
</dbReference>
<dbReference type="EC" id="2.7.13.3" evidence="2"/>
<accession>A0ABS7BY71</accession>
<dbReference type="CDD" id="cd00075">
    <property type="entry name" value="HATPase"/>
    <property type="match status" value="1"/>
</dbReference>
<feature type="transmembrane region" description="Helical" evidence="9">
    <location>
        <begin position="312"/>
        <end position="340"/>
    </location>
</feature>
<dbReference type="Gene3D" id="1.10.287.130">
    <property type="match status" value="1"/>
</dbReference>
<dbReference type="RefSeq" id="WP_210045206.1">
    <property type="nucleotide sequence ID" value="NZ_JBHLVU010000013.1"/>
</dbReference>
<dbReference type="Pfam" id="PF02518">
    <property type="entry name" value="HATPase_c"/>
    <property type="match status" value="1"/>
</dbReference>
<feature type="transmembrane region" description="Helical" evidence="9">
    <location>
        <begin position="245"/>
        <end position="268"/>
    </location>
</feature>
<evidence type="ECO:0000256" key="8">
    <source>
        <dbReference type="ARBA" id="ARBA00023012"/>
    </source>
</evidence>
<dbReference type="InterPro" id="IPR003594">
    <property type="entry name" value="HATPase_dom"/>
</dbReference>
<dbReference type="Pfam" id="PF00512">
    <property type="entry name" value="HisKA"/>
    <property type="match status" value="1"/>
</dbReference>
<protein>
    <recommendedName>
        <fullName evidence="2">histidine kinase</fullName>
        <ecNumber evidence="2">2.7.13.3</ecNumber>
    </recommendedName>
</protein>
<evidence type="ECO:0000259" key="10">
    <source>
        <dbReference type="PROSITE" id="PS50109"/>
    </source>
</evidence>
<dbReference type="InterPro" id="IPR003661">
    <property type="entry name" value="HisK_dim/P_dom"/>
</dbReference>
<dbReference type="InterPro" id="IPR004358">
    <property type="entry name" value="Sig_transdc_His_kin-like_C"/>
</dbReference>
<evidence type="ECO:0000313" key="11">
    <source>
        <dbReference type="EMBL" id="MBW7453585.1"/>
    </source>
</evidence>
<evidence type="ECO:0000256" key="4">
    <source>
        <dbReference type="ARBA" id="ARBA00022679"/>
    </source>
</evidence>
<evidence type="ECO:0000256" key="6">
    <source>
        <dbReference type="ARBA" id="ARBA00022777"/>
    </source>
</evidence>
<evidence type="ECO:0000256" key="5">
    <source>
        <dbReference type="ARBA" id="ARBA00022741"/>
    </source>
</evidence>
<keyword evidence="9" id="KW-0472">Membrane</keyword>
<feature type="domain" description="Histidine kinase" evidence="10">
    <location>
        <begin position="434"/>
        <end position="639"/>
    </location>
</feature>
<keyword evidence="9" id="KW-0812">Transmembrane</keyword>
<feature type="transmembrane region" description="Helical" evidence="9">
    <location>
        <begin position="347"/>
        <end position="370"/>
    </location>
</feature>
<comment type="catalytic activity">
    <reaction evidence="1">
        <text>ATP + protein L-histidine = ADP + protein N-phospho-L-histidine.</text>
        <dbReference type="EC" id="2.7.13.3"/>
    </reaction>
</comment>
<dbReference type="PANTHER" id="PTHR43065:SF46">
    <property type="entry name" value="C4-DICARBOXYLATE TRANSPORT SENSOR PROTEIN DCTB"/>
    <property type="match status" value="1"/>
</dbReference>
<dbReference type="PRINTS" id="PR00344">
    <property type="entry name" value="BCTRLSENSOR"/>
</dbReference>
<organism evidence="11 12">
    <name type="scientific">Paenibacillus sepulcri</name>
    <dbReference type="NCBI Taxonomy" id="359917"/>
    <lineage>
        <taxon>Bacteria</taxon>
        <taxon>Bacillati</taxon>
        <taxon>Bacillota</taxon>
        <taxon>Bacilli</taxon>
        <taxon>Bacillales</taxon>
        <taxon>Paenibacillaceae</taxon>
        <taxon>Paenibacillus</taxon>
    </lineage>
</organism>
<dbReference type="EMBL" id="JAHZIK010000092">
    <property type="protein sequence ID" value="MBW7453585.1"/>
    <property type="molecule type" value="Genomic_DNA"/>
</dbReference>
<evidence type="ECO:0000256" key="7">
    <source>
        <dbReference type="ARBA" id="ARBA00022840"/>
    </source>
</evidence>
<evidence type="ECO:0000313" key="12">
    <source>
        <dbReference type="Proteomes" id="UP001519887"/>
    </source>
</evidence>
<keyword evidence="3" id="KW-0597">Phosphoprotein</keyword>
<keyword evidence="5" id="KW-0547">Nucleotide-binding</keyword>
<keyword evidence="12" id="KW-1185">Reference proteome</keyword>
<gene>
    <name evidence="11" type="ORF">K0U00_05975</name>
</gene>
<dbReference type="GO" id="GO:0016301">
    <property type="term" value="F:kinase activity"/>
    <property type="evidence" value="ECO:0007669"/>
    <property type="project" value="UniProtKB-KW"/>
</dbReference>
<dbReference type="SUPFAM" id="SSF47384">
    <property type="entry name" value="Homodimeric domain of signal transducing histidine kinase"/>
    <property type="match status" value="1"/>
</dbReference>
<dbReference type="Proteomes" id="UP001519887">
    <property type="component" value="Unassembled WGS sequence"/>
</dbReference>
<evidence type="ECO:0000256" key="3">
    <source>
        <dbReference type="ARBA" id="ARBA00022553"/>
    </source>
</evidence>
<dbReference type="InterPro" id="IPR005467">
    <property type="entry name" value="His_kinase_dom"/>
</dbReference>
<evidence type="ECO:0000256" key="2">
    <source>
        <dbReference type="ARBA" id="ARBA00012438"/>
    </source>
</evidence>
<dbReference type="InterPro" id="IPR036097">
    <property type="entry name" value="HisK_dim/P_sf"/>
</dbReference>
<feature type="transmembrane region" description="Helical" evidence="9">
    <location>
        <begin position="376"/>
        <end position="395"/>
    </location>
</feature>
<dbReference type="SMART" id="SM00387">
    <property type="entry name" value="HATPase_c"/>
    <property type="match status" value="1"/>
</dbReference>
<dbReference type="SMART" id="SM00388">
    <property type="entry name" value="HisKA"/>
    <property type="match status" value="1"/>
</dbReference>
<name>A0ABS7BY71_9BACL</name>
<dbReference type="InterPro" id="IPR036890">
    <property type="entry name" value="HATPase_C_sf"/>
</dbReference>
<evidence type="ECO:0000256" key="9">
    <source>
        <dbReference type="SAM" id="Phobius"/>
    </source>
</evidence>
<proteinExistence type="predicted"/>
<reference evidence="11 12" key="1">
    <citation type="submission" date="2021-07" db="EMBL/GenBank/DDBJ databases">
        <title>Paenibacillus radiodurans sp. nov., isolated from the southeastern edge of Tengger Desert.</title>
        <authorList>
            <person name="Zhang G."/>
        </authorList>
    </citation>
    <scope>NUCLEOTIDE SEQUENCE [LARGE SCALE GENOMIC DNA]</scope>
    <source>
        <strain evidence="11 12">CCM 7311</strain>
    </source>
</reference>
<feature type="transmembrane region" description="Helical" evidence="9">
    <location>
        <begin position="289"/>
        <end position="306"/>
    </location>
</feature>